<comment type="catalytic activity">
    <reaction evidence="4 5">
        <text>L-glutaminyl-[peptide chain release factor] + S-adenosyl-L-methionine = N(5)-methyl-L-glutaminyl-[peptide chain release factor] + S-adenosyl-L-homocysteine + H(+)</text>
        <dbReference type="Rhea" id="RHEA:42896"/>
        <dbReference type="Rhea" id="RHEA-COMP:10271"/>
        <dbReference type="Rhea" id="RHEA-COMP:10272"/>
        <dbReference type="ChEBI" id="CHEBI:15378"/>
        <dbReference type="ChEBI" id="CHEBI:30011"/>
        <dbReference type="ChEBI" id="CHEBI:57856"/>
        <dbReference type="ChEBI" id="CHEBI:59789"/>
        <dbReference type="ChEBI" id="CHEBI:61891"/>
        <dbReference type="EC" id="2.1.1.297"/>
    </reaction>
</comment>
<dbReference type="EC" id="2.1.1.297" evidence="5"/>
<dbReference type="InterPro" id="IPR050320">
    <property type="entry name" value="N5-glutamine_MTase"/>
</dbReference>
<dbReference type="InterPro" id="IPR007848">
    <property type="entry name" value="Small_mtfrase_dom"/>
</dbReference>
<evidence type="ECO:0000256" key="1">
    <source>
        <dbReference type="ARBA" id="ARBA00022603"/>
    </source>
</evidence>
<proteinExistence type="inferred from homology"/>
<evidence type="ECO:0000256" key="3">
    <source>
        <dbReference type="ARBA" id="ARBA00022691"/>
    </source>
</evidence>
<dbReference type="GO" id="GO:0032259">
    <property type="term" value="P:methylation"/>
    <property type="evidence" value="ECO:0007669"/>
    <property type="project" value="UniProtKB-KW"/>
</dbReference>
<dbReference type="Pfam" id="PF05175">
    <property type="entry name" value="MTS"/>
    <property type="match status" value="1"/>
</dbReference>
<dbReference type="CDD" id="cd02440">
    <property type="entry name" value="AdoMet_MTases"/>
    <property type="match status" value="1"/>
</dbReference>
<dbReference type="SUPFAM" id="SSF53335">
    <property type="entry name" value="S-adenosyl-L-methionine-dependent methyltransferases"/>
    <property type="match status" value="1"/>
</dbReference>
<evidence type="ECO:0000256" key="4">
    <source>
        <dbReference type="ARBA" id="ARBA00048391"/>
    </source>
</evidence>
<keyword evidence="9" id="KW-1185">Reference proteome</keyword>
<evidence type="ECO:0000256" key="2">
    <source>
        <dbReference type="ARBA" id="ARBA00022679"/>
    </source>
</evidence>
<evidence type="ECO:0000256" key="5">
    <source>
        <dbReference type="HAMAP-Rule" id="MF_02126"/>
    </source>
</evidence>
<dbReference type="InterPro" id="IPR019874">
    <property type="entry name" value="RF_methyltr_PrmC"/>
</dbReference>
<dbReference type="Pfam" id="PF17827">
    <property type="entry name" value="PrmC_N"/>
    <property type="match status" value="1"/>
</dbReference>
<dbReference type="InterPro" id="IPR002052">
    <property type="entry name" value="DNA_methylase_N6_adenine_CS"/>
</dbReference>
<feature type="binding site" evidence="5">
    <location>
        <position position="175"/>
    </location>
    <ligand>
        <name>S-adenosyl-L-methionine</name>
        <dbReference type="ChEBI" id="CHEBI:59789"/>
    </ligand>
</feature>
<dbReference type="RefSeq" id="WP_263125396.1">
    <property type="nucleotide sequence ID" value="NZ_CP106753.1"/>
</dbReference>
<dbReference type="NCBIfam" id="TIGR03534">
    <property type="entry name" value="RF_mod_PrmC"/>
    <property type="match status" value="1"/>
</dbReference>
<dbReference type="EMBL" id="CP106753">
    <property type="protein sequence ID" value="UXY15959.1"/>
    <property type="molecule type" value="Genomic_DNA"/>
</dbReference>
<feature type="binding site" evidence="5">
    <location>
        <begin position="110"/>
        <end position="114"/>
    </location>
    <ligand>
        <name>S-adenosyl-L-methionine</name>
        <dbReference type="ChEBI" id="CHEBI:59789"/>
    </ligand>
</feature>
<evidence type="ECO:0000313" key="8">
    <source>
        <dbReference type="EMBL" id="UXY15959.1"/>
    </source>
</evidence>
<evidence type="ECO:0000313" key="9">
    <source>
        <dbReference type="Proteomes" id="UP001061302"/>
    </source>
</evidence>
<dbReference type="InterPro" id="IPR040758">
    <property type="entry name" value="PrmC_N"/>
</dbReference>
<evidence type="ECO:0000259" key="7">
    <source>
        <dbReference type="Pfam" id="PF17827"/>
    </source>
</evidence>
<dbReference type="GO" id="GO:0102559">
    <property type="term" value="F:peptide chain release factor N(5)-glutamine methyltransferase activity"/>
    <property type="evidence" value="ECO:0007669"/>
    <property type="project" value="UniProtKB-EC"/>
</dbReference>
<dbReference type="HAMAP" id="MF_02126">
    <property type="entry name" value="RF_methyltr_PrmC"/>
    <property type="match status" value="1"/>
</dbReference>
<feature type="binding site" evidence="5">
    <location>
        <position position="133"/>
    </location>
    <ligand>
        <name>S-adenosyl-L-methionine</name>
        <dbReference type="ChEBI" id="CHEBI:59789"/>
    </ligand>
</feature>
<feature type="binding site" evidence="5">
    <location>
        <position position="160"/>
    </location>
    <ligand>
        <name>S-adenosyl-L-methionine</name>
        <dbReference type="ChEBI" id="CHEBI:59789"/>
    </ligand>
</feature>
<protein>
    <recommendedName>
        <fullName evidence="5">Release factor glutamine methyltransferase</fullName>
        <shortName evidence="5">RF MTase</shortName>
        <ecNumber evidence="5">2.1.1.297</ecNumber>
    </recommendedName>
    <alternativeName>
        <fullName evidence="5">N5-glutamine methyltransferase PrmC</fullName>
    </alternativeName>
    <alternativeName>
        <fullName evidence="5">Protein-(glutamine-N5) MTase PrmC</fullName>
    </alternativeName>
    <alternativeName>
        <fullName evidence="5">Protein-glutamine N-methyltransferase PrmC</fullName>
    </alternativeName>
</protein>
<comment type="similarity">
    <text evidence="5">Belongs to the protein N5-glutamine methyltransferase family. PrmC subfamily.</text>
</comment>
<dbReference type="PANTHER" id="PTHR18895:SF74">
    <property type="entry name" value="MTRF1L RELEASE FACTOR GLUTAMINE METHYLTRANSFERASE"/>
    <property type="match status" value="1"/>
</dbReference>
<keyword evidence="3 5" id="KW-0949">S-adenosyl-L-methionine</keyword>
<dbReference type="NCBIfam" id="TIGR00536">
    <property type="entry name" value="hemK_fam"/>
    <property type="match status" value="1"/>
</dbReference>
<dbReference type="InterPro" id="IPR004556">
    <property type="entry name" value="HemK-like"/>
</dbReference>
<feature type="domain" description="Methyltransferase small" evidence="6">
    <location>
        <begin position="97"/>
        <end position="180"/>
    </location>
</feature>
<evidence type="ECO:0000259" key="6">
    <source>
        <dbReference type="Pfam" id="PF05175"/>
    </source>
</evidence>
<dbReference type="Gene3D" id="1.10.8.10">
    <property type="entry name" value="DNA helicase RuvA subunit, C-terminal domain"/>
    <property type="match status" value="1"/>
</dbReference>
<keyword evidence="1 5" id="KW-0489">Methyltransferase</keyword>
<keyword evidence="2 5" id="KW-0808">Transferase</keyword>
<feature type="binding site" evidence="5">
    <location>
        <begin position="175"/>
        <end position="178"/>
    </location>
    <ligand>
        <name>substrate</name>
    </ligand>
</feature>
<gene>
    <name evidence="5 8" type="primary">prmC</name>
    <name evidence="8" type="ORF">N8I74_02775</name>
</gene>
<organism evidence="8 9">
    <name type="scientific">Chitiniphilus purpureus</name>
    <dbReference type="NCBI Taxonomy" id="2981137"/>
    <lineage>
        <taxon>Bacteria</taxon>
        <taxon>Pseudomonadati</taxon>
        <taxon>Pseudomonadota</taxon>
        <taxon>Betaproteobacteria</taxon>
        <taxon>Neisseriales</taxon>
        <taxon>Chitinibacteraceae</taxon>
        <taxon>Chitiniphilus</taxon>
    </lineage>
</organism>
<feature type="domain" description="Release factor glutamine methyltransferase N-terminal" evidence="7">
    <location>
        <begin position="6"/>
        <end position="67"/>
    </location>
</feature>
<dbReference type="PROSITE" id="PS00092">
    <property type="entry name" value="N6_MTASE"/>
    <property type="match status" value="1"/>
</dbReference>
<reference evidence="8" key="1">
    <citation type="submission" date="2022-10" db="EMBL/GenBank/DDBJ databases">
        <title>Chitiniphilus purpureus sp. nov., a novel chitin-degrading bacterium isolated from crawfish pond sediment.</title>
        <authorList>
            <person name="Li K."/>
        </authorList>
    </citation>
    <scope>NUCLEOTIDE SEQUENCE</scope>
    <source>
        <strain evidence="8">CD1</strain>
    </source>
</reference>
<comment type="function">
    <text evidence="5">Methylates the class 1 translation termination release factors RF1/PrfA and RF2/PrfB on the glutamine residue of the universally conserved GGQ motif.</text>
</comment>
<dbReference type="Gene3D" id="3.40.50.150">
    <property type="entry name" value="Vaccinia Virus protein VP39"/>
    <property type="match status" value="1"/>
</dbReference>
<dbReference type="PANTHER" id="PTHR18895">
    <property type="entry name" value="HEMK METHYLTRANSFERASE"/>
    <property type="match status" value="1"/>
</dbReference>
<dbReference type="Proteomes" id="UP001061302">
    <property type="component" value="Chromosome"/>
</dbReference>
<dbReference type="InterPro" id="IPR029063">
    <property type="entry name" value="SAM-dependent_MTases_sf"/>
</dbReference>
<sequence length="269" mass="28451">MTTPRQLLAQSGLDRLDARVLLQHVAGVSHAWLIAHGDDPLDDAVVARFAALTARRQAGEPVAYLVGVREFYGRDFAVDPAVLIPRPETEQLVALALDHARPGALVLDLGTGSGCIPITLKLERPDLAVTAVDISAAALRVAAHNAAQLGASIRLLQSDWFAALAGEHFAVIVANPPYIKAGDPHLGNGDLRFEPAGALTDGADGLQHLRTLIAQAPAHLDAQGMLLLEHGHDQGKACRDMLAAVGFVAVCTWQDLAGLDRISGGRWPQ</sequence>
<accession>A0ABY6DNL2</accession>
<name>A0ABY6DNL2_9NEIS</name>